<name>A0A0E3FA35_9CAUD</name>
<dbReference type="OrthoDB" id="16601at10239"/>
<dbReference type="KEGG" id="vg:24171265"/>
<sequence length="166" mass="17950">MATTLEKFDSTGGFSIDKTIVVDEDRNGKDFNTLEVKNKNYSDSSSTTYILRGLNTSTLDLDGLGTQITIESNTINFITGHVVAVNAAGTVYAAKFETSVFCDSVGATTVHSSFQTVIKDAVPVGETWDIQPVGATNRFSYTTIRSGTTSTIKWIVKTEVVSIDWA</sequence>
<proteinExistence type="predicted"/>
<protein>
    <submittedName>
        <fullName evidence="1">Structural protein</fullName>
    </submittedName>
</protein>
<evidence type="ECO:0000313" key="1">
    <source>
        <dbReference type="EMBL" id="AIX23982.1"/>
    </source>
</evidence>
<gene>
    <name evidence="1" type="ORF">Syn7803US103_87</name>
</gene>
<accession>A0A0E3FA35</accession>
<dbReference type="Proteomes" id="UP000033008">
    <property type="component" value="Segment"/>
</dbReference>
<reference evidence="1 2" key="1">
    <citation type="submission" date="2013-12" db="EMBL/GenBank/DDBJ databases">
        <title>Ecological redundancy of diverse viral populations within a natural community.</title>
        <authorList>
            <person name="Gregory A.C."/>
            <person name="LaButti K."/>
            <person name="Copeland A."/>
            <person name="Woyke T."/>
            <person name="Sullivan M.B."/>
        </authorList>
    </citation>
    <scope>NUCLEOTIDE SEQUENCE [LARGE SCALE GENOMIC DNA]</scope>
    <source>
        <strain evidence="1">Syn7803US103</strain>
    </source>
</reference>
<dbReference type="RefSeq" id="YP_009134069.1">
    <property type="nucleotide sequence ID" value="NC_026926.1"/>
</dbReference>
<dbReference type="EMBL" id="KJ019069">
    <property type="protein sequence ID" value="AIX23982.1"/>
    <property type="molecule type" value="Genomic_DNA"/>
</dbReference>
<evidence type="ECO:0000313" key="2">
    <source>
        <dbReference type="Proteomes" id="UP000033008"/>
    </source>
</evidence>
<dbReference type="GeneID" id="24171265"/>
<organism evidence="1 2">
    <name type="scientific">Synechococcus phage ACG-2014j</name>
    <dbReference type="NCBI Taxonomy" id="1493514"/>
    <lineage>
        <taxon>Viruses</taxon>
        <taxon>Duplodnaviria</taxon>
        <taxon>Heunggongvirae</taxon>
        <taxon>Uroviricota</taxon>
        <taxon>Caudoviricetes</taxon>
        <taxon>Pantevenvirales</taxon>
        <taxon>Kyanoviridae</taxon>
        <taxon>Potamoivirus</taxon>
        <taxon>Potamoivirus tusconj</taxon>
    </lineage>
</organism>